<name>A0A8K0DNQ5_9ROSA</name>
<protein>
    <submittedName>
        <fullName evidence="2">Uncharacterized protein</fullName>
    </submittedName>
</protein>
<gene>
    <name evidence="2" type="ORF">FNV43_RR26250</name>
</gene>
<sequence>MQLWRGVTRRLVMSGGEIGGGQFLGVNGLHKRMFSARGTHNGDYNYKPPEHYNEEYCYKPRPHYNEDYNNSKDEYSARPDRHFNNIAEKHTPTKMEYDFEKLEYRIFRMEHDFERHYENLHRALQESVNEIRDERKNVVLDINMEKLSNEMNTIIYSTMNKLTNDLIQICTKYVVKPKAAVDDHHDPTEVGAENMEQSKAAVDCHYQDRSG</sequence>
<comment type="caution">
    <text evidence="2">The sequence shown here is derived from an EMBL/GenBank/DDBJ whole genome shotgun (WGS) entry which is preliminary data.</text>
</comment>
<evidence type="ECO:0000313" key="3">
    <source>
        <dbReference type="Proteomes" id="UP000796880"/>
    </source>
</evidence>
<dbReference type="EMBL" id="VOIH02000012">
    <property type="protein sequence ID" value="KAF3431519.1"/>
    <property type="molecule type" value="Genomic_DNA"/>
</dbReference>
<organism evidence="2 3">
    <name type="scientific">Rhamnella rubrinervis</name>
    <dbReference type="NCBI Taxonomy" id="2594499"/>
    <lineage>
        <taxon>Eukaryota</taxon>
        <taxon>Viridiplantae</taxon>
        <taxon>Streptophyta</taxon>
        <taxon>Embryophyta</taxon>
        <taxon>Tracheophyta</taxon>
        <taxon>Spermatophyta</taxon>
        <taxon>Magnoliopsida</taxon>
        <taxon>eudicotyledons</taxon>
        <taxon>Gunneridae</taxon>
        <taxon>Pentapetalae</taxon>
        <taxon>rosids</taxon>
        <taxon>fabids</taxon>
        <taxon>Rosales</taxon>
        <taxon>Rhamnaceae</taxon>
        <taxon>rhamnoid group</taxon>
        <taxon>Rhamneae</taxon>
        <taxon>Rhamnella</taxon>
    </lineage>
</organism>
<evidence type="ECO:0000256" key="1">
    <source>
        <dbReference type="SAM" id="MobiDB-lite"/>
    </source>
</evidence>
<evidence type="ECO:0000313" key="2">
    <source>
        <dbReference type="EMBL" id="KAF3431519.1"/>
    </source>
</evidence>
<reference evidence="2" key="1">
    <citation type="submission" date="2020-03" db="EMBL/GenBank/DDBJ databases">
        <title>A high-quality chromosome-level genome assembly of a woody plant with both climbing and erect habits, Rhamnella rubrinervis.</title>
        <authorList>
            <person name="Lu Z."/>
            <person name="Yang Y."/>
            <person name="Zhu X."/>
            <person name="Sun Y."/>
        </authorList>
    </citation>
    <scope>NUCLEOTIDE SEQUENCE</scope>
    <source>
        <strain evidence="2">BYM</strain>
        <tissue evidence="2">Leaf</tissue>
    </source>
</reference>
<accession>A0A8K0DNQ5</accession>
<feature type="region of interest" description="Disordered" evidence="1">
    <location>
        <begin position="188"/>
        <end position="211"/>
    </location>
</feature>
<dbReference type="AlphaFoldDB" id="A0A8K0DNQ5"/>
<proteinExistence type="predicted"/>
<keyword evidence="3" id="KW-1185">Reference proteome</keyword>
<dbReference type="Proteomes" id="UP000796880">
    <property type="component" value="Unassembled WGS sequence"/>
</dbReference>